<accession>A0A069D4K2</accession>
<dbReference type="Proteomes" id="UP000027601">
    <property type="component" value="Unassembled WGS sequence"/>
</dbReference>
<name>A0A069D4K2_9BACE</name>
<dbReference type="STRING" id="1121097.GCA_000428125_01490"/>
<feature type="domain" description="DUF6926" evidence="1">
    <location>
        <begin position="7"/>
        <end position="50"/>
    </location>
</feature>
<dbReference type="AlphaFoldDB" id="A0A069D4K2"/>
<organism evidence="2 3">
    <name type="scientific">Bacteroides graminisolvens DSM 19988 = JCM 15093</name>
    <dbReference type="NCBI Taxonomy" id="1121097"/>
    <lineage>
        <taxon>Bacteria</taxon>
        <taxon>Pseudomonadati</taxon>
        <taxon>Bacteroidota</taxon>
        <taxon>Bacteroidia</taxon>
        <taxon>Bacteroidales</taxon>
        <taxon>Bacteroidaceae</taxon>
        <taxon>Bacteroides</taxon>
    </lineage>
</organism>
<reference evidence="2 3" key="1">
    <citation type="journal article" date="2015" name="Microbes Environ.">
        <title>Distribution and evolution of nitrogen fixation genes in the phylum bacteroidetes.</title>
        <authorList>
            <person name="Inoue J."/>
            <person name="Oshima K."/>
            <person name="Suda W."/>
            <person name="Sakamoto M."/>
            <person name="Iino T."/>
            <person name="Noda S."/>
            <person name="Hongoh Y."/>
            <person name="Hattori M."/>
            <person name="Ohkuma M."/>
        </authorList>
    </citation>
    <scope>NUCLEOTIDE SEQUENCE [LARGE SCALE GENOMIC DNA]</scope>
    <source>
        <strain evidence="2 3">JCM 15093</strain>
    </source>
</reference>
<dbReference type="InterPro" id="IPR053839">
    <property type="entry name" value="DUF6926"/>
</dbReference>
<dbReference type="Pfam" id="PF21977">
    <property type="entry name" value="DUF6926"/>
    <property type="match status" value="1"/>
</dbReference>
<evidence type="ECO:0000259" key="1">
    <source>
        <dbReference type="Pfam" id="PF21977"/>
    </source>
</evidence>
<dbReference type="eggNOG" id="ENOG5032QAF">
    <property type="taxonomic scope" value="Bacteria"/>
</dbReference>
<gene>
    <name evidence="2" type="ORF">JCM15093_3098</name>
</gene>
<sequence length="80" mass="9160">MAYPIIYLLPVYWACALVNDDYTGLSEEEQKQIKDFLETSEGHPVDVDFETEGFYRHNDAGTLPGNCAKFIFLIDEPIQN</sequence>
<dbReference type="EMBL" id="BAJS01000029">
    <property type="protein sequence ID" value="GAK37818.1"/>
    <property type="molecule type" value="Genomic_DNA"/>
</dbReference>
<protein>
    <recommendedName>
        <fullName evidence="1">DUF6926 domain-containing protein</fullName>
    </recommendedName>
</protein>
<evidence type="ECO:0000313" key="3">
    <source>
        <dbReference type="Proteomes" id="UP000027601"/>
    </source>
</evidence>
<proteinExistence type="predicted"/>
<keyword evidence="3" id="KW-1185">Reference proteome</keyword>
<dbReference type="RefSeq" id="WP_027317873.1">
    <property type="nucleotide sequence ID" value="NZ_ATZI01000004.1"/>
</dbReference>
<comment type="caution">
    <text evidence="2">The sequence shown here is derived from an EMBL/GenBank/DDBJ whole genome shotgun (WGS) entry which is preliminary data.</text>
</comment>
<evidence type="ECO:0000313" key="2">
    <source>
        <dbReference type="EMBL" id="GAK37818.1"/>
    </source>
</evidence>